<feature type="non-terminal residue" evidence="2">
    <location>
        <position position="1"/>
    </location>
</feature>
<name>X1GIH3_9ZZZZ</name>
<feature type="region of interest" description="Disordered" evidence="1">
    <location>
        <begin position="1"/>
        <end position="29"/>
    </location>
</feature>
<protein>
    <recommendedName>
        <fullName evidence="3">BRO1 domain-containing protein</fullName>
    </recommendedName>
</protein>
<feature type="compositionally biased region" description="Basic and acidic residues" evidence="1">
    <location>
        <begin position="1"/>
        <end position="12"/>
    </location>
</feature>
<comment type="caution">
    <text evidence="2">The sequence shown here is derived from an EMBL/GenBank/DDBJ whole genome shotgun (WGS) entry which is preliminary data.</text>
</comment>
<feature type="non-terminal residue" evidence="2">
    <location>
        <position position="276"/>
    </location>
</feature>
<evidence type="ECO:0008006" key="3">
    <source>
        <dbReference type="Google" id="ProtNLM"/>
    </source>
</evidence>
<proteinExistence type="predicted"/>
<evidence type="ECO:0000256" key="1">
    <source>
        <dbReference type="SAM" id="MobiDB-lite"/>
    </source>
</evidence>
<evidence type="ECO:0000313" key="2">
    <source>
        <dbReference type="EMBL" id="GAH56952.1"/>
    </source>
</evidence>
<organism evidence="2">
    <name type="scientific">marine sediment metagenome</name>
    <dbReference type="NCBI Taxonomy" id="412755"/>
    <lineage>
        <taxon>unclassified sequences</taxon>
        <taxon>metagenomes</taxon>
        <taxon>ecological metagenomes</taxon>
    </lineage>
</organism>
<dbReference type="EMBL" id="BARU01023765">
    <property type="protein sequence ID" value="GAH56952.1"/>
    <property type="molecule type" value="Genomic_DNA"/>
</dbReference>
<accession>X1GIH3</accession>
<reference evidence="2" key="1">
    <citation type="journal article" date="2014" name="Front. Microbiol.">
        <title>High frequency of phylogenetically diverse reductive dehalogenase-homologous genes in deep subseafloor sedimentary metagenomes.</title>
        <authorList>
            <person name="Kawai M."/>
            <person name="Futagami T."/>
            <person name="Toyoda A."/>
            <person name="Takaki Y."/>
            <person name="Nishi S."/>
            <person name="Hori S."/>
            <person name="Arai W."/>
            <person name="Tsubouchi T."/>
            <person name="Morono Y."/>
            <person name="Uchiyama I."/>
            <person name="Ito T."/>
            <person name="Fujiyama A."/>
            <person name="Inagaki F."/>
            <person name="Takami H."/>
        </authorList>
    </citation>
    <scope>NUCLEOTIDE SEQUENCE</scope>
    <source>
        <strain evidence="2">Expedition CK06-06</strain>
    </source>
</reference>
<gene>
    <name evidence="2" type="ORF">S03H2_38536</name>
</gene>
<sequence length="276" mass="32255">KDKKQQLTDKKHQITAKKQQLRQIDQKRTYKDSTKIKEVKSRKDKPLLRTFFSPETTQKIRFFHFKIKHLEVAMRKNEDFVFHDLDSIVNYVEILNINYKTQSQIKIFKELKITPTFFDPLEKKEIEIWDLMFECARALWVAAQACSYLSKKFESEGSLKNAIVAMVECSKMYKAAAYFSVACTRQENKGTTLSAGDLELNSEESRILAQNLATMREEQRQNLTLASNLCAGLSVLTKRLYFLKKYDKVKEKHLKAQYQYDIGRACHLKAKSLILS</sequence>
<dbReference type="AlphaFoldDB" id="X1GIH3"/>